<evidence type="ECO:0000259" key="4">
    <source>
        <dbReference type="PROSITE" id="PS50110"/>
    </source>
</evidence>
<evidence type="ECO:0000256" key="3">
    <source>
        <dbReference type="PROSITE-ProRule" id="PRU00169"/>
    </source>
</evidence>
<evidence type="ECO:0000256" key="1">
    <source>
        <dbReference type="ARBA" id="ARBA00018672"/>
    </source>
</evidence>
<evidence type="ECO:0000256" key="2">
    <source>
        <dbReference type="ARBA" id="ARBA00024867"/>
    </source>
</evidence>
<dbReference type="Proteomes" id="UP000824249">
    <property type="component" value="Unassembled WGS sequence"/>
</dbReference>
<dbReference type="InterPro" id="IPR046947">
    <property type="entry name" value="LytR-like"/>
</dbReference>
<keyword evidence="3" id="KW-0597">Phosphoprotein</keyword>
<sequence length="245" mass="28211">MLPFKIVIVEDEPECSRMLESYIERYCAEEALTVQIRTFSSADRFLEEYAGDADILFMDICMEGTDGMTAAHKLREVDKEIVLIFVTTMAKFAVEGYDVNAFNYIVKPISYYEFRLKVDKAFRSLRGGRRKISLPMNGEQRWLDHKDIVYVEVTNHYLNYHTAAGEKLTVYGSLKQLEEHLSPDLFARCNACYIVNMAYVSGVKGFELELTTGDRLQISQSKRKQFMQALTRYFGGGVDKCRPSF</sequence>
<dbReference type="Gene3D" id="2.40.50.1020">
    <property type="entry name" value="LytTr DNA-binding domain"/>
    <property type="match status" value="1"/>
</dbReference>
<dbReference type="SMART" id="SM00448">
    <property type="entry name" value="REC"/>
    <property type="match status" value="1"/>
</dbReference>
<evidence type="ECO:0000313" key="7">
    <source>
        <dbReference type="Proteomes" id="UP000824249"/>
    </source>
</evidence>
<proteinExistence type="predicted"/>
<feature type="domain" description="HTH LytTR-type" evidence="5">
    <location>
        <begin position="146"/>
        <end position="232"/>
    </location>
</feature>
<dbReference type="InterPro" id="IPR001789">
    <property type="entry name" value="Sig_transdc_resp-reg_receiver"/>
</dbReference>
<gene>
    <name evidence="6" type="ORF">H9737_05025</name>
</gene>
<dbReference type="Pfam" id="PF04397">
    <property type="entry name" value="LytTR"/>
    <property type="match status" value="1"/>
</dbReference>
<accession>A0A9D2ARA6</accession>
<feature type="domain" description="Response regulatory" evidence="4">
    <location>
        <begin position="5"/>
        <end position="122"/>
    </location>
</feature>
<dbReference type="PANTHER" id="PTHR37299">
    <property type="entry name" value="TRANSCRIPTIONAL REGULATOR-RELATED"/>
    <property type="match status" value="1"/>
</dbReference>
<dbReference type="SUPFAM" id="SSF52172">
    <property type="entry name" value="CheY-like"/>
    <property type="match status" value="1"/>
</dbReference>
<dbReference type="SMART" id="SM00850">
    <property type="entry name" value="LytTR"/>
    <property type="match status" value="1"/>
</dbReference>
<comment type="function">
    <text evidence="2">May play the central regulatory role in sporulation. It may be an element of the effector pathway responsible for the activation of sporulation genes in response to nutritional stress. Spo0A may act in concert with spo0H (a sigma factor) to control the expression of some genes that are critical to the sporulation process.</text>
</comment>
<dbReference type="Gene3D" id="3.40.50.2300">
    <property type="match status" value="1"/>
</dbReference>
<evidence type="ECO:0000313" key="6">
    <source>
        <dbReference type="EMBL" id="HIX47035.1"/>
    </source>
</evidence>
<dbReference type="InterPro" id="IPR007492">
    <property type="entry name" value="LytTR_DNA-bd_dom"/>
</dbReference>
<dbReference type="AlphaFoldDB" id="A0A9D2ARA6"/>
<reference evidence="6" key="1">
    <citation type="journal article" date="2021" name="PeerJ">
        <title>Extensive microbial diversity within the chicken gut microbiome revealed by metagenomics and culture.</title>
        <authorList>
            <person name="Gilroy R."/>
            <person name="Ravi A."/>
            <person name="Getino M."/>
            <person name="Pursley I."/>
            <person name="Horton D.L."/>
            <person name="Alikhan N.F."/>
            <person name="Baker D."/>
            <person name="Gharbi K."/>
            <person name="Hall N."/>
            <person name="Watson M."/>
            <person name="Adriaenssens E.M."/>
            <person name="Foster-Nyarko E."/>
            <person name="Jarju S."/>
            <person name="Secka A."/>
            <person name="Antonio M."/>
            <person name="Oren A."/>
            <person name="Chaudhuri R.R."/>
            <person name="La Ragione R."/>
            <person name="Hildebrand F."/>
            <person name="Pallen M.J."/>
        </authorList>
    </citation>
    <scope>NUCLEOTIDE SEQUENCE</scope>
    <source>
        <strain evidence="6">26628</strain>
    </source>
</reference>
<reference evidence="6" key="2">
    <citation type="submission" date="2021-04" db="EMBL/GenBank/DDBJ databases">
        <authorList>
            <person name="Gilroy R."/>
        </authorList>
    </citation>
    <scope>NUCLEOTIDE SEQUENCE</scope>
    <source>
        <strain evidence="6">26628</strain>
    </source>
</reference>
<dbReference type="GO" id="GO:0003677">
    <property type="term" value="F:DNA binding"/>
    <property type="evidence" value="ECO:0007669"/>
    <property type="project" value="UniProtKB-KW"/>
</dbReference>
<dbReference type="PROSITE" id="PS50930">
    <property type="entry name" value="HTH_LYTTR"/>
    <property type="match status" value="1"/>
</dbReference>
<dbReference type="EMBL" id="DXFD01000078">
    <property type="protein sequence ID" value="HIX47035.1"/>
    <property type="molecule type" value="Genomic_DNA"/>
</dbReference>
<dbReference type="GO" id="GO:0000156">
    <property type="term" value="F:phosphorelay response regulator activity"/>
    <property type="evidence" value="ECO:0007669"/>
    <property type="project" value="InterPro"/>
</dbReference>
<dbReference type="PROSITE" id="PS50110">
    <property type="entry name" value="RESPONSE_REGULATORY"/>
    <property type="match status" value="1"/>
</dbReference>
<name>A0A9D2ARA6_9FIRM</name>
<keyword evidence="6" id="KW-0238">DNA-binding</keyword>
<dbReference type="InterPro" id="IPR011006">
    <property type="entry name" value="CheY-like_superfamily"/>
</dbReference>
<organism evidence="6 7">
    <name type="scientific">Candidatus Borkfalkia faecigallinarum</name>
    <dbReference type="NCBI Taxonomy" id="2838509"/>
    <lineage>
        <taxon>Bacteria</taxon>
        <taxon>Bacillati</taxon>
        <taxon>Bacillota</taxon>
        <taxon>Clostridia</taxon>
        <taxon>Christensenellales</taxon>
        <taxon>Christensenellaceae</taxon>
        <taxon>Candidatus Borkfalkia</taxon>
    </lineage>
</organism>
<comment type="caution">
    <text evidence="6">The sequence shown here is derived from an EMBL/GenBank/DDBJ whole genome shotgun (WGS) entry which is preliminary data.</text>
</comment>
<dbReference type="Pfam" id="PF00072">
    <property type="entry name" value="Response_reg"/>
    <property type="match status" value="1"/>
</dbReference>
<dbReference type="PANTHER" id="PTHR37299:SF1">
    <property type="entry name" value="STAGE 0 SPORULATION PROTEIN A HOMOLOG"/>
    <property type="match status" value="1"/>
</dbReference>
<feature type="modified residue" description="4-aspartylphosphate" evidence="3">
    <location>
        <position position="59"/>
    </location>
</feature>
<protein>
    <recommendedName>
        <fullName evidence="1">Stage 0 sporulation protein A homolog</fullName>
    </recommendedName>
</protein>
<evidence type="ECO:0000259" key="5">
    <source>
        <dbReference type="PROSITE" id="PS50930"/>
    </source>
</evidence>